<dbReference type="Gene3D" id="2.170.150.40">
    <property type="entry name" value="Domain of unknown function (DUF427)"/>
    <property type="match status" value="2"/>
</dbReference>
<organism evidence="2 3">
    <name type="scientific">Capillimicrobium parvum</name>
    <dbReference type="NCBI Taxonomy" id="2884022"/>
    <lineage>
        <taxon>Bacteria</taxon>
        <taxon>Bacillati</taxon>
        <taxon>Actinomycetota</taxon>
        <taxon>Thermoleophilia</taxon>
        <taxon>Solirubrobacterales</taxon>
        <taxon>Capillimicrobiaceae</taxon>
        <taxon>Capillimicrobium</taxon>
    </lineage>
</organism>
<proteinExistence type="predicted"/>
<feature type="domain" description="DUF427" evidence="1">
    <location>
        <begin position="161"/>
        <end position="247"/>
    </location>
</feature>
<dbReference type="AlphaFoldDB" id="A0A9E7C2W5"/>
<dbReference type="PANTHER" id="PTHR34310">
    <property type="entry name" value="DUF427 DOMAIN PROTEIN (AFU_ORTHOLOGUE AFUA_3G02220)"/>
    <property type="match status" value="1"/>
</dbReference>
<dbReference type="Proteomes" id="UP001162834">
    <property type="component" value="Chromosome"/>
</dbReference>
<reference evidence="2" key="1">
    <citation type="journal article" date="2022" name="Int. J. Syst. Evol. Microbiol.">
        <title>Pseudomonas aegrilactucae sp. nov. and Pseudomonas morbosilactucae sp. nov., pathogens causing bacterial rot of lettuce in Japan.</title>
        <authorList>
            <person name="Sawada H."/>
            <person name="Fujikawa T."/>
            <person name="Satou M."/>
        </authorList>
    </citation>
    <scope>NUCLEOTIDE SEQUENCE</scope>
    <source>
        <strain evidence="2">0166_1</strain>
    </source>
</reference>
<keyword evidence="3" id="KW-1185">Reference proteome</keyword>
<protein>
    <recommendedName>
        <fullName evidence="1">DUF427 domain-containing protein</fullName>
    </recommendedName>
</protein>
<dbReference type="RefSeq" id="WP_259311958.1">
    <property type="nucleotide sequence ID" value="NZ_CP087164.1"/>
</dbReference>
<dbReference type="PANTHER" id="PTHR34310:SF9">
    <property type="entry name" value="BLR5716 PROTEIN"/>
    <property type="match status" value="1"/>
</dbReference>
<evidence type="ECO:0000313" key="3">
    <source>
        <dbReference type="Proteomes" id="UP001162834"/>
    </source>
</evidence>
<evidence type="ECO:0000259" key="1">
    <source>
        <dbReference type="Pfam" id="PF04248"/>
    </source>
</evidence>
<feature type="domain" description="DUF427" evidence="1">
    <location>
        <begin position="37"/>
        <end position="127"/>
    </location>
</feature>
<evidence type="ECO:0000313" key="2">
    <source>
        <dbReference type="EMBL" id="UGS37918.1"/>
    </source>
</evidence>
<dbReference type="Pfam" id="PF04248">
    <property type="entry name" value="NTP_transf_9"/>
    <property type="match status" value="2"/>
</dbReference>
<sequence length="257" mass="28289">MSLTLGSGPLAARPAAANYEIAGPAHRIAFEPHPRRIRAELAGHTVLDTTRGHLLHETAILPVLYAPLEDFDPALLERTDHRTTCPFKGEASYWSVRAAGRVAENALWSYEAPLPDAHWLAGFGALYVNRMDRWLEEDEEVGPTLRDPYHRVDARRSSRPVEVTLGGELVLRDAASVLVFETGAEPRAYVDRGGLDLVASERRTACPYKGEATWWSLRVGGRLLEDAAWSYETPLEGMGAIAGLVSLEHDELEVSIG</sequence>
<dbReference type="InterPro" id="IPR038694">
    <property type="entry name" value="DUF427_sf"/>
</dbReference>
<dbReference type="KEGG" id="sbae:DSM104329_04340"/>
<accession>A0A9E7C2W5</accession>
<name>A0A9E7C2W5_9ACTN</name>
<dbReference type="EMBL" id="CP087164">
    <property type="protein sequence ID" value="UGS37918.1"/>
    <property type="molecule type" value="Genomic_DNA"/>
</dbReference>
<dbReference type="InterPro" id="IPR007361">
    <property type="entry name" value="DUF427"/>
</dbReference>
<gene>
    <name evidence="2" type="ORF">DSM104329_04340</name>
</gene>